<gene>
    <name evidence="2" type="ORF">ANN_13781</name>
</gene>
<protein>
    <submittedName>
        <fullName evidence="2">Uncharacterized protein</fullName>
    </submittedName>
</protein>
<dbReference type="PANTHER" id="PTHR45913:SF19">
    <property type="entry name" value="LOW QUALITY PROTEIN: ZINC FINGER BED DOMAIN-CONTAINING PROTEIN 5-LIKE"/>
    <property type="match status" value="1"/>
</dbReference>
<dbReference type="PANTHER" id="PTHR45913">
    <property type="entry name" value="EPM2A-INTERACTING PROTEIN 1"/>
    <property type="match status" value="1"/>
</dbReference>
<feature type="coiled-coil region" evidence="1">
    <location>
        <begin position="279"/>
        <end position="306"/>
    </location>
</feature>
<name>A0ABQ8SV20_PERAM</name>
<sequence>MAYLTLVRPLMEYGAICWDPYAVYIYEGLKQTEVARWHEFAQSTIAKFIKKRKEIENVASDKINPEFKRLKAAAVEDADIATLKGFNSPVYIQQKCAKQSQKVDHEKQTKAEMLVALKRLIKTSPLTIFTNVWDRCPPSIVMHLESYDRKRRELLNSQKFLAQSSYSTNGKATEASFIVSYRVAQTGAIEEDMLIRKPLPANATGSEIFRLVSEYFEENHIPWDNCVHVCTDGAKAMVGKTVGAVSCKNAENIISVFKKKLQLWMRSLVGREFESFPALKVFREENEETLRELDEINEEFVKHLENIRHTVEQYFPEEESENNSQNLPSSYLLSAERRKSGSVKSGEARRGVQVVMHSNNQAIGALAPLSTSPPPSNPRCRRVINACLHLVSSNPFDEMES</sequence>
<keyword evidence="1" id="KW-0175">Coiled coil</keyword>
<evidence type="ECO:0000256" key="1">
    <source>
        <dbReference type="SAM" id="Coils"/>
    </source>
</evidence>
<organism evidence="2 3">
    <name type="scientific">Periplaneta americana</name>
    <name type="common">American cockroach</name>
    <name type="synonym">Blatta americana</name>
    <dbReference type="NCBI Taxonomy" id="6978"/>
    <lineage>
        <taxon>Eukaryota</taxon>
        <taxon>Metazoa</taxon>
        <taxon>Ecdysozoa</taxon>
        <taxon>Arthropoda</taxon>
        <taxon>Hexapoda</taxon>
        <taxon>Insecta</taxon>
        <taxon>Pterygota</taxon>
        <taxon>Neoptera</taxon>
        <taxon>Polyneoptera</taxon>
        <taxon>Dictyoptera</taxon>
        <taxon>Blattodea</taxon>
        <taxon>Blattoidea</taxon>
        <taxon>Blattidae</taxon>
        <taxon>Blattinae</taxon>
        <taxon>Periplaneta</taxon>
    </lineage>
</organism>
<accession>A0ABQ8SV20</accession>
<keyword evidence="3" id="KW-1185">Reference proteome</keyword>
<reference evidence="2 3" key="1">
    <citation type="journal article" date="2022" name="Allergy">
        <title>Genome assembly and annotation of Periplaneta americana reveal a comprehensive cockroach allergen profile.</title>
        <authorList>
            <person name="Wang L."/>
            <person name="Xiong Q."/>
            <person name="Saelim N."/>
            <person name="Wang L."/>
            <person name="Nong W."/>
            <person name="Wan A.T."/>
            <person name="Shi M."/>
            <person name="Liu X."/>
            <person name="Cao Q."/>
            <person name="Hui J.H.L."/>
            <person name="Sookrung N."/>
            <person name="Leung T.F."/>
            <person name="Tungtrongchitr A."/>
            <person name="Tsui S.K.W."/>
        </authorList>
    </citation>
    <scope>NUCLEOTIDE SEQUENCE [LARGE SCALE GENOMIC DNA]</scope>
    <source>
        <strain evidence="2">PWHHKU_190912</strain>
    </source>
</reference>
<proteinExistence type="predicted"/>
<evidence type="ECO:0000313" key="3">
    <source>
        <dbReference type="Proteomes" id="UP001148838"/>
    </source>
</evidence>
<comment type="caution">
    <text evidence="2">The sequence shown here is derived from an EMBL/GenBank/DDBJ whole genome shotgun (WGS) entry which is preliminary data.</text>
</comment>
<dbReference type="EMBL" id="JAJSOF020000019">
    <property type="protein sequence ID" value="KAJ4437843.1"/>
    <property type="molecule type" value="Genomic_DNA"/>
</dbReference>
<dbReference type="Proteomes" id="UP001148838">
    <property type="component" value="Unassembled WGS sequence"/>
</dbReference>
<evidence type="ECO:0000313" key="2">
    <source>
        <dbReference type="EMBL" id="KAJ4437843.1"/>
    </source>
</evidence>